<dbReference type="GO" id="GO:0004553">
    <property type="term" value="F:hydrolase activity, hydrolyzing O-glycosyl compounds"/>
    <property type="evidence" value="ECO:0007669"/>
    <property type="project" value="InterPro"/>
</dbReference>
<dbReference type="STRING" id="225324.SAMN02745126_00805"/>
<dbReference type="SUPFAM" id="SSF49265">
    <property type="entry name" value="Fibronectin type III"/>
    <property type="match status" value="1"/>
</dbReference>
<dbReference type="Pfam" id="PF02839">
    <property type="entry name" value="CBM_5_12"/>
    <property type="match status" value="2"/>
</dbReference>
<dbReference type="CDD" id="cd00063">
    <property type="entry name" value="FN3"/>
    <property type="match status" value="1"/>
</dbReference>
<dbReference type="SMART" id="SM00060">
    <property type="entry name" value="FN3"/>
    <property type="match status" value="1"/>
</dbReference>
<dbReference type="GO" id="GO:0005975">
    <property type="term" value="P:carbohydrate metabolic process"/>
    <property type="evidence" value="ECO:0007669"/>
    <property type="project" value="InterPro"/>
</dbReference>
<dbReference type="Gene3D" id="2.60.40.10">
    <property type="entry name" value="Immunoglobulins"/>
    <property type="match status" value="1"/>
</dbReference>
<dbReference type="GO" id="GO:0030246">
    <property type="term" value="F:carbohydrate binding"/>
    <property type="evidence" value="ECO:0007669"/>
    <property type="project" value="InterPro"/>
</dbReference>
<dbReference type="EMBL" id="FUWJ01000001">
    <property type="protein sequence ID" value="SJZ38783.1"/>
    <property type="molecule type" value="Genomic_DNA"/>
</dbReference>
<dbReference type="InterPro" id="IPR036573">
    <property type="entry name" value="CBM_sf_5/12"/>
</dbReference>
<dbReference type="Pfam" id="PF00041">
    <property type="entry name" value="fn3"/>
    <property type="match status" value="1"/>
</dbReference>
<sequence>MTTTAITWAWGTNTQLNFNPATDTLNFGWFQGGQFTVAEVNGSVVISIPSNNQTYTLENVTLSQLHLSNIVANDSTAISEWTTVLNGASSGGTTTGGTTTGGTTTGGTTTGGTTGGTTTGGTTTGGTTTGGTTTGGMTGGSIPAWSSTIAYTAGMEVTENGVTYVANWWNKGTDPAANSGIAGASGVPWTIVSGGSTQPAAWSATSVYTAGQEVVENGVIYKANWWTEGSDPATHTGSGQPWTVVGATGSSSESVPTVPVHLASTATTASAAVLSWDASTVPGGGTVTNYAVYENGHQVGTTTGTSYTVTGLTANTDYQFSVAAIDLAGSSAQSSAITVHTAVATSTGGTTTIAHEFSPYIDMSMGVDADLSAISKASGVENFTLAFVLSSSEGIGWGGTGSITNDTLSNGTTIQHQVEAIQAAGGNITISFGGANGQEPALTATSASQLQAEYQSVIDRYHVNSIDFDIEGAAVSDQHSITLRDAALVGLEAANPNLKVTYTLPVLPTGLDANGLNVLQNAVKDGVKVNVVNIMAMDYGPAVDNGGQMGQDAINAVIATEKQLASIGLAAKIGVTVMIGVNDVAGETFTLADAQSLVNYAKTDSHVVELSMWSMARDNGNTAGAHYASPDSSGVAQTQYQYSSILHQFEVTS</sequence>
<keyword evidence="5" id="KW-1185">Reference proteome</keyword>
<dbReference type="PANTHER" id="PTHR42976">
    <property type="entry name" value="BIFUNCTIONAL CHITINASE/LYSOZYME-RELATED"/>
    <property type="match status" value="1"/>
</dbReference>
<feature type="compositionally biased region" description="Gly residues" evidence="2">
    <location>
        <begin position="89"/>
        <end position="139"/>
    </location>
</feature>
<evidence type="ECO:0000313" key="4">
    <source>
        <dbReference type="EMBL" id="SJZ38783.1"/>
    </source>
</evidence>
<accession>A0A1T4K8Z9</accession>
<evidence type="ECO:0000259" key="3">
    <source>
        <dbReference type="PROSITE" id="PS50853"/>
    </source>
</evidence>
<dbReference type="CDD" id="cd06543">
    <property type="entry name" value="GH18_PF-ChiA-like"/>
    <property type="match status" value="1"/>
</dbReference>
<dbReference type="OrthoDB" id="1153097at2"/>
<dbReference type="Gene3D" id="2.10.10.20">
    <property type="entry name" value="Carbohydrate-binding module superfamily 5/12"/>
    <property type="match status" value="2"/>
</dbReference>
<dbReference type="SMART" id="SM00495">
    <property type="entry name" value="ChtBD3"/>
    <property type="match status" value="2"/>
</dbReference>
<dbReference type="InterPro" id="IPR013783">
    <property type="entry name" value="Ig-like_fold"/>
</dbReference>
<dbReference type="InterPro" id="IPR036116">
    <property type="entry name" value="FN3_sf"/>
</dbReference>
<feature type="region of interest" description="Disordered" evidence="2">
    <location>
        <begin position="89"/>
        <end position="140"/>
    </location>
</feature>
<name>A0A1T4K8Z9_9HYPH</name>
<gene>
    <name evidence="4" type="ORF">SAMN02745126_00805</name>
</gene>
<dbReference type="RefSeq" id="WP_139373713.1">
    <property type="nucleotide sequence ID" value="NZ_FUWJ01000001.1"/>
</dbReference>
<reference evidence="5" key="1">
    <citation type="submission" date="2017-02" db="EMBL/GenBank/DDBJ databases">
        <authorList>
            <person name="Varghese N."/>
            <person name="Submissions S."/>
        </authorList>
    </citation>
    <scope>NUCLEOTIDE SEQUENCE [LARGE SCALE GENOMIC DNA]</scope>
    <source>
        <strain evidence="5">ATCC 27094</strain>
    </source>
</reference>
<dbReference type="InterPro" id="IPR017853">
    <property type="entry name" value="GH"/>
</dbReference>
<dbReference type="SUPFAM" id="SSF51055">
    <property type="entry name" value="Carbohydrate binding domain"/>
    <property type="match status" value="2"/>
</dbReference>
<dbReference type="CDD" id="cd12215">
    <property type="entry name" value="ChiC_BD"/>
    <property type="match status" value="2"/>
</dbReference>
<organism evidence="4 5">
    <name type="scientific">Enhydrobacter aerosaccus</name>
    <dbReference type="NCBI Taxonomy" id="225324"/>
    <lineage>
        <taxon>Bacteria</taxon>
        <taxon>Pseudomonadati</taxon>
        <taxon>Pseudomonadota</taxon>
        <taxon>Alphaproteobacteria</taxon>
        <taxon>Hyphomicrobiales</taxon>
        <taxon>Enhydrobacter</taxon>
    </lineage>
</organism>
<protein>
    <submittedName>
        <fullName evidence="4">Glycosyl hydrolases family 18</fullName>
    </submittedName>
</protein>
<evidence type="ECO:0000313" key="5">
    <source>
        <dbReference type="Proteomes" id="UP000190092"/>
    </source>
</evidence>
<dbReference type="InterPro" id="IPR003610">
    <property type="entry name" value="CBM5/12"/>
</dbReference>
<evidence type="ECO:0000256" key="2">
    <source>
        <dbReference type="SAM" id="MobiDB-lite"/>
    </source>
</evidence>
<dbReference type="Proteomes" id="UP000190092">
    <property type="component" value="Unassembled WGS sequence"/>
</dbReference>
<feature type="domain" description="Fibronectin type-III" evidence="3">
    <location>
        <begin position="258"/>
        <end position="344"/>
    </location>
</feature>
<dbReference type="SUPFAM" id="SSF51445">
    <property type="entry name" value="(Trans)glycosidases"/>
    <property type="match status" value="1"/>
</dbReference>
<dbReference type="InterPro" id="IPR052750">
    <property type="entry name" value="GH18_Chitinase"/>
</dbReference>
<dbReference type="PROSITE" id="PS50853">
    <property type="entry name" value="FN3"/>
    <property type="match status" value="1"/>
</dbReference>
<proteinExistence type="predicted"/>
<dbReference type="InterPro" id="IPR003961">
    <property type="entry name" value="FN3_dom"/>
</dbReference>
<dbReference type="Gene3D" id="3.20.20.80">
    <property type="entry name" value="Glycosidases"/>
    <property type="match status" value="1"/>
</dbReference>
<dbReference type="GO" id="GO:0005576">
    <property type="term" value="C:extracellular region"/>
    <property type="evidence" value="ECO:0007669"/>
    <property type="project" value="InterPro"/>
</dbReference>
<dbReference type="AlphaFoldDB" id="A0A1T4K8Z9"/>
<keyword evidence="1 4" id="KW-0378">Hydrolase</keyword>
<dbReference type="PANTHER" id="PTHR42976:SF1">
    <property type="entry name" value="GH18 DOMAIN-CONTAINING PROTEIN-RELATED"/>
    <property type="match status" value="1"/>
</dbReference>
<evidence type="ECO:0000256" key="1">
    <source>
        <dbReference type="ARBA" id="ARBA00022801"/>
    </source>
</evidence>